<dbReference type="OrthoDB" id="4023585at2759"/>
<gene>
    <name evidence="2" type="ORF">Z518_04751</name>
</gene>
<evidence type="ECO:0000313" key="2">
    <source>
        <dbReference type="EMBL" id="KIX06775.1"/>
    </source>
</evidence>
<evidence type="ECO:0000313" key="3">
    <source>
        <dbReference type="Proteomes" id="UP000053617"/>
    </source>
</evidence>
<sequence>MSFLYKTTSVLHPAVRSSTIRSSPRLFSTAIVHQKSAAETVKDGLKRVDRTVSDAAVVGIDKGMELKNKATKVAGIETGKAQGKAQQAAGEAQGKATDFKSKAKGKAEEVQGKMS</sequence>
<dbReference type="VEuPathDB" id="FungiDB:Z518_04751"/>
<protein>
    <recommendedName>
        <fullName evidence="4">LEA domain protein</fullName>
    </recommendedName>
</protein>
<feature type="compositionally biased region" description="Basic and acidic residues" evidence="1">
    <location>
        <begin position="97"/>
        <end position="115"/>
    </location>
</feature>
<organism evidence="2 3">
    <name type="scientific">Rhinocladiella mackenziei CBS 650.93</name>
    <dbReference type="NCBI Taxonomy" id="1442369"/>
    <lineage>
        <taxon>Eukaryota</taxon>
        <taxon>Fungi</taxon>
        <taxon>Dikarya</taxon>
        <taxon>Ascomycota</taxon>
        <taxon>Pezizomycotina</taxon>
        <taxon>Eurotiomycetes</taxon>
        <taxon>Chaetothyriomycetidae</taxon>
        <taxon>Chaetothyriales</taxon>
        <taxon>Herpotrichiellaceae</taxon>
        <taxon>Rhinocladiella</taxon>
    </lineage>
</organism>
<dbReference type="HOGENOM" id="CLU_128874_0_0_1"/>
<dbReference type="AlphaFoldDB" id="A0A0D2JCE0"/>
<dbReference type="GeneID" id="25292822"/>
<name>A0A0D2JCE0_9EURO</name>
<evidence type="ECO:0008006" key="4">
    <source>
        <dbReference type="Google" id="ProtNLM"/>
    </source>
</evidence>
<accession>A0A0D2JCE0</accession>
<feature type="region of interest" description="Disordered" evidence="1">
    <location>
        <begin position="80"/>
        <end position="115"/>
    </location>
</feature>
<dbReference type="Proteomes" id="UP000053617">
    <property type="component" value="Unassembled WGS sequence"/>
</dbReference>
<evidence type="ECO:0000256" key="1">
    <source>
        <dbReference type="SAM" id="MobiDB-lite"/>
    </source>
</evidence>
<feature type="compositionally biased region" description="Low complexity" evidence="1">
    <location>
        <begin position="80"/>
        <end position="96"/>
    </location>
</feature>
<reference evidence="2 3" key="1">
    <citation type="submission" date="2015-01" db="EMBL/GenBank/DDBJ databases">
        <title>The Genome Sequence of Rhinocladiella mackenzie CBS 650.93.</title>
        <authorList>
            <consortium name="The Broad Institute Genomics Platform"/>
            <person name="Cuomo C."/>
            <person name="de Hoog S."/>
            <person name="Gorbushina A."/>
            <person name="Stielow B."/>
            <person name="Teixiera M."/>
            <person name="Abouelleil A."/>
            <person name="Chapman S.B."/>
            <person name="Priest M."/>
            <person name="Young S.K."/>
            <person name="Wortman J."/>
            <person name="Nusbaum C."/>
            <person name="Birren B."/>
        </authorList>
    </citation>
    <scope>NUCLEOTIDE SEQUENCE [LARGE SCALE GENOMIC DNA]</scope>
    <source>
        <strain evidence="2 3">CBS 650.93</strain>
    </source>
</reference>
<proteinExistence type="predicted"/>
<dbReference type="STRING" id="1442369.A0A0D2JCE0"/>
<dbReference type="EMBL" id="KN847477">
    <property type="protein sequence ID" value="KIX06775.1"/>
    <property type="molecule type" value="Genomic_DNA"/>
</dbReference>
<keyword evidence="3" id="KW-1185">Reference proteome</keyword>
<dbReference type="RefSeq" id="XP_013273911.1">
    <property type="nucleotide sequence ID" value="XM_013418457.1"/>
</dbReference>